<reference evidence="1" key="2">
    <citation type="journal article" date="2015" name="Fish Shellfish Immunol.">
        <title>Early steps in the European eel (Anguilla anguilla)-Vibrio vulnificus interaction in the gills: Role of the RtxA13 toxin.</title>
        <authorList>
            <person name="Callol A."/>
            <person name="Pajuelo D."/>
            <person name="Ebbesson L."/>
            <person name="Teles M."/>
            <person name="MacKenzie S."/>
            <person name="Amaro C."/>
        </authorList>
    </citation>
    <scope>NUCLEOTIDE SEQUENCE</scope>
</reference>
<organism evidence="1">
    <name type="scientific">Anguilla anguilla</name>
    <name type="common">European freshwater eel</name>
    <name type="synonym">Muraena anguilla</name>
    <dbReference type="NCBI Taxonomy" id="7936"/>
    <lineage>
        <taxon>Eukaryota</taxon>
        <taxon>Metazoa</taxon>
        <taxon>Chordata</taxon>
        <taxon>Craniata</taxon>
        <taxon>Vertebrata</taxon>
        <taxon>Euteleostomi</taxon>
        <taxon>Actinopterygii</taxon>
        <taxon>Neopterygii</taxon>
        <taxon>Teleostei</taxon>
        <taxon>Anguilliformes</taxon>
        <taxon>Anguillidae</taxon>
        <taxon>Anguilla</taxon>
    </lineage>
</organism>
<reference evidence="1" key="1">
    <citation type="submission" date="2014-11" db="EMBL/GenBank/DDBJ databases">
        <authorList>
            <person name="Amaro Gonzalez C."/>
        </authorList>
    </citation>
    <scope>NUCLEOTIDE SEQUENCE</scope>
</reference>
<protein>
    <submittedName>
        <fullName evidence="1">Uncharacterized protein</fullName>
    </submittedName>
</protein>
<accession>A0A0E9QT98</accession>
<dbReference type="EMBL" id="GBXM01088905">
    <property type="protein sequence ID" value="JAH19672.1"/>
    <property type="molecule type" value="Transcribed_RNA"/>
</dbReference>
<proteinExistence type="predicted"/>
<sequence>MFTTSRVILFRILHELQWTSKRHYGKT</sequence>
<name>A0A0E9QT98_ANGAN</name>
<evidence type="ECO:0000313" key="1">
    <source>
        <dbReference type="EMBL" id="JAH19672.1"/>
    </source>
</evidence>
<dbReference type="AlphaFoldDB" id="A0A0E9QT98"/>